<keyword evidence="1" id="KW-0067">ATP-binding</keyword>
<keyword evidence="1" id="KW-0547">Nucleotide-binding</keyword>
<dbReference type="Proteomes" id="UP000673691">
    <property type="component" value="Unassembled WGS sequence"/>
</dbReference>
<feature type="region of interest" description="Disordered" evidence="2">
    <location>
        <begin position="280"/>
        <end position="321"/>
    </location>
</feature>
<dbReference type="SUPFAM" id="SSF56112">
    <property type="entry name" value="Protein kinase-like (PK-like)"/>
    <property type="match status" value="1"/>
</dbReference>
<proteinExistence type="predicted"/>
<evidence type="ECO:0000256" key="3">
    <source>
        <dbReference type="SAM" id="Phobius"/>
    </source>
</evidence>
<feature type="binding site" evidence="1">
    <location>
        <position position="360"/>
    </location>
    <ligand>
        <name>ATP</name>
        <dbReference type="ChEBI" id="CHEBI:30616"/>
    </ligand>
</feature>
<dbReference type="PROSITE" id="PS00107">
    <property type="entry name" value="PROTEIN_KINASE_ATP"/>
    <property type="match status" value="1"/>
</dbReference>
<feature type="compositionally biased region" description="Basic and acidic residues" evidence="2">
    <location>
        <begin position="92"/>
        <end position="117"/>
    </location>
</feature>
<comment type="caution">
    <text evidence="4">The sequence shown here is derived from an EMBL/GenBank/DDBJ whole genome shotgun (WGS) entry which is preliminary data.</text>
</comment>
<dbReference type="Gene3D" id="3.30.200.20">
    <property type="entry name" value="Phosphorylase Kinase, domain 1"/>
    <property type="match status" value="1"/>
</dbReference>
<evidence type="ECO:0000256" key="1">
    <source>
        <dbReference type="PROSITE-ProRule" id="PRU10141"/>
    </source>
</evidence>
<dbReference type="InterPro" id="IPR017441">
    <property type="entry name" value="Protein_kinase_ATP_BS"/>
</dbReference>
<feature type="compositionally biased region" description="Polar residues" evidence="2">
    <location>
        <begin position="280"/>
        <end position="297"/>
    </location>
</feature>
<evidence type="ECO:0000313" key="5">
    <source>
        <dbReference type="Proteomes" id="UP000673691"/>
    </source>
</evidence>
<name>A0A8H8DKW7_9FUNG</name>
<dbReference type="InterPro" id="IPR011009">
    <property type="entry name" value="Kinase-like_dom_sf"/>
</dbReference>
<dbReference type="EMBL" id="JAEFCI010002595">
    <property type="protein sequence ID" value="KAG5462126.1"/>
    <property type="molecule type" value="Genomic_DNA"/>
</dbReference>
<feature type="transmembrane region" description="Helical" evidence="3">
    <location>
        <begin position="384"/>
        <end position="405"/>
    </location>
</feature>
<dbReference type="GO" id="GO:0005524">
    <property type="term" value="F:ATP binding"/>
    <property type="evidence" value="ECO:0007669"/>
    <property type="project" value="UniProtKB-UniRule"/>
</dbReference>
<dbReference type="AlphaFoldDB" id="A0A8H8DKW7"/>
<protein>
    <submittedName>
        <fullName evidence="4">Uncharacterized protein</fullName>
    </submittedName>
</protein>
<keyword evidence="3" id="KW-0812">Transmembrane</keyword>
<accession>A0A8H8DKW7</accession>
<keyword evidence="3" id="KW-0472">Membrane</keyword>
<organism evidence="4 5">
    <name type="scientific">Olpidium bornovanus</name>
    <dbReference type="NCBI Taxonomy" id="278681"/>
    <lineage>
        <taxon>Eukaryota</taxon>
        <taxon>Fungi</taxon>
        <taxon>Fungi incertae sedis</taxon>
        <taxon>Olpidiomycota</taxon>
        <taxon>Olpidiomycotina</taxon>
        <taxon>Olpidiomycetes</taxon>
        <taxon>Olpidiales</taxon>
        <taxon>Olpidiaceae</taxon>
        <taxon>Olpidium</taxon>
    </lineage>
</organism>
<evidence type="ECO:0000256" key="2">
    <source>
        <dbReference type="SAM" id="MobiDB-lite"/>
    </source>
</evidence>
<keyword evidence="5" id="KW-1185">Reference proteome</keyword>
<feature type="region of interest" description="Disordered" evidence="2">
    <location>
        <begin position="21"/>
        <end position="172"/>
    </location>
</feature>
<evidence type="ECO:0000313" key="4">
    <source>
        <dbReference type="EMBL" id="KAG5462126.1"/>
    </source>
</evidence>
<reference evidence="4 5" key="1">
    <citation type="journal article" name="Sci. Rep.">
        <title>Genome-scale phylogenetic analyses confirm Olpidium as the closest living zoosporic fungus to the non-flagellated, terrestrial fungi.</title>
        <authorList>
            <person name="Chang Y."/>
            <person name="Rochon D."/>
            <person name="Sekimoto S."/>
            <person name="Wang Y."/>
            <person name="Chovatia M."/>
            <person name="Sandor L."/>
            <person name="Salamov A."/>
            <person name="Grigoriev I.V."/>
            <person name="Stajich J.E."/>
            <person name="Spatafora J.W."/>
        </authorList>
    </citation>
    <scope>NUCLEOTIDE SEQUENCE [LARGE SCALE GENOMIC DNA]</scope>
    <source>
        <strain evidence="4">S191</strain>
    </source>
</reference>
<keyword evidence="3" id="KW-1133">Transmembrane helix</keyword>
<sequence length="433" mass="46096">MCEEAGVVCAQGRGSGANVAQELAAPGQGPPAGPCAAGELPAQAVPGPPQIANAADRPVSAAASRQCPGDCLVTRPPSQGVQHPVAAPRDAASAEERSSRGGDRHNPDNCRLSESRKSYRPRNHGKQTLAEPGADGNAPESDHGPAFPRPSLARHPASVPPRGDRGRQRLLPPLFTPTPVVLEGGNVRLEFDNVITNNTAAVPGGQSSASPLLPEQFRFSALPRRHDGAGKKEATQAFSAHKAPLDPSIAVVPEHRPRHHSVVDDVLSPFRKLFAPVLSSAGSPVSSRPGSAASGKQSPAGFSSSEEEEAHAAPRGASRGFTETRLRAKYGKLGRVVGRGSGGTVRLIRRNMDNKLFAVKELRQRAADEDRREYTKRLTNEFCIGGGGALAVFLFFFFSSLFISLRGPREPGWQRRCREVIYFRFLARLDAAP</sequence>
<gene>
    <name evidence="4" type="ORF">BJ554DRAFT_5578</name>
</gene>